<gene>
    <name evidence="1" type="ORF">HAP48_026515</name>
</gene>
<comment type="caution">
    <text evidence="1">The sequence shown here is derived from an EMBL/GenBank/DDBJ whole genome shotgun (WGS) entry which is preliminary data.</text>
</comment>
<proteinExistence type="predicted"/>
<evidence type="ECO:0000313" key="1">
    <source>
        <dbReference type="EMBL" id="NVI46448.1"/>
    </source>
</evidence>
<reference evidence="1" key="1">
    <citation type="submission" date="2020-06" db="EMBL/GenBank/DDBJ databases">
        <title>Whole Genome Sequence of Bradyrhizobium sp. Strain 1S1.</title>
        <authorList>
            <person name="Bromfield E.S.P."/>
            <person name="Cloutier S."/>
        </authorList>
    </citation>
    <scope>NUCLEOTIDE SEQUENCE [LARGE SCALE GENOMIC DNA]</scope>
    <source>
        <strain evidence="1">1S1</strain>
    </source>
</reference>
<sequence>MPDTTWTTMRVGGALPSDKIEALLEAIENDFSYECQEAPDDEEDLRAIVAKGESVKLQAHVYGNPDRVVAFCKENGLPFWMHCEAGYEWDAFISIWAPGMAKEEECPASGQGYTPQVDLSTLRTWAGNGILMLIKDVERFESERVPPLTITEMVEDGEPFGAITPSGDRLDHWDERLRAADCTPIYRMVPKVEKPDVR</sequence>
<name>A0A973W2M4_9BRAD</name>
<accession>A0A973W2M4</accession>
<dbReference type="EMBL" id="JAAOLE020000001">
    <property type="protein sequence ID" value="NVI46448.1"/>
    <property type="molecule type" value="Genomic_DNA"/>
</dbReference>
<organism evidence="1">
    <name type="scientific">Bradyrhizobium septentrionale</name>
    <dbReference type="NCBI Taxonomy" id="1404411"/>
    <lineage>
        <taxon>Bacteria</taxon>
        <taxon>Pseudomonadati</taxon>
        <taxon>Pseudomonadota</taxon>
        <taxon>Alphaproteobacteria</taxon>
        <taxon>Hyphomicrobiales</taxon>
        <taxon>Nitrobacteraceae</taxon>
        <taxon>Bradyrhizobium</taxon>
    </lineage>
</organism>
<dbReference type="AlphaFoldDB" id="A0A973W2M4"/>
<protein>
    <submittedName>
        <fullName evidence="1">Uncharacterized protein</fullName>
    </submittedName>
</protein>
<dbReference type="RefSeq" id="WP_166205770.1">
    <property type="nucleotide sequence ID" value="NZ_CP088285.1"/>
</dbReference>